<dbReference type="Proteomes" id="UP000188318">
    <property type="component" value="Unassembled WGS sequence"/>
</dbReference>
<keyword evidence="2 5" id="KW-0812">Transmembrane</keyword>
<dbReference type="AlphaFoldDB" id="A0A1R3RDY7"/>
<protein>
    <recommendedName>
        <fullName evidence="8">RTA1 domain protein</fullName>
    </recommendedName>
</protein>
<feature type="transmembrane region" description="Helical" evidence="5">
    <location>
        <begin position="220"/>
        <end position="240"/>
    </location>
</feature>
<dbReference type="GO" id="GO:0016020">
    <property type="term" value="C:membrane"/>
    <property type="evidence" value="ECO:0007669"/>
    <property type="project" value="UniProtKB-SubCell"/>
</dbReference>
<proteinExistence type="predicted"/>
<comment type="subcellular location">
    <subcellularLocation>
        <location evidence="1">Membrane</location>
        <topology evidence="1">Multi-pass membrane protein</topology>
    </subcellularLocation>
</comment>
<dbReference type="InterPro" id="IPR007568">
    <property type="entry name" value="RTA1"/>
</dbReference>
<dbReference type="PANTHER" id="PTHR31465:SF35">
    <property type="entry name" value="RTA1 DOMAIN PROTEIN-RELATED"/>
    <property type="match status" value="1"/>
</dbReference>
<feature type="transmembrane region" description="Helical" evidence="5">
    <location>
        <begin position="75"/>
        <end position="97"/>
    </location>
</feature>
<dbReference type="OMA" id="LLMWFVM"/>
<dbReference type="Pfam" id="PF04479">
    <property type="entry name" value="RTA1"/>
    <property type="match status" value="2"/>
</dbReference>
<evidence type="ECO:0000313" key="7">
    <source>
        <dbReference type="Proteomes" id="UP000188318"/>
    </source>
</evidence>
<feature type="transmembrane region" description="Helical" evidence="5">
    <location>
        <begin position="14"/>
        <end position="33"/>
    </location>
</feature>
<reference evidence="7" key="1">
    <citation type="journal article" date="2017" name="Genome Biol.">
        <title>Comparative genomics reveals high biological diversity and specific adaptations in the industrially and medically important fungal genus Aspergillus.</title>
        <authorList>
            <person name="de Vries R.P."/>
            <person name="Riley R."/>
            <person name="Wiebenga A."/>
            <person name="Aguilar-Osorio G."/>
            <person name="Amillis S."/>
            <person name="Uchima C.A."/>
            <person name="Anderluh G."/>
            <person name="Asadollahi M."/>
            <person name="Askin M."/>
            <person name="Barry K."/>
            <person name="Battaglia E."/>
            <person name="Bayram O."/>
            <person name="Benocci T."/>
            <person name="Braus-Stromeyer S.A."/>
            <person name="Caldana C."/>
            <person name="Canovas D."/>
            <person name="Cerqueira G.C."/>
            <person name="Chen F."/>
            <person name="Chen W."/>
            <person name="Choi C."/>
            <person name="Clum A."/>
            <person name="Dos Santos R.A."/>
            <person name="Damasio A.R."/>
            <person name="Diallinas G."/>
            <person name="Emri T."/>
            <person name="Fekete E."/>
            <person name="Flipphi M."/>
            <person name="Freyberg S."/>
            <person name="Gallo A."/>
            <person name="Gournas C."/>
            <person name="Habgood R."/>
            <person name="Hainaut M."/>
            <person name="Harispe M.L."/>
            <person name="Henrissat B."/>
            <person name="Hilden K.S."/>
            <person name="Hope R."/>
            <person name="Hossain A."/>
            <person name="Karabika E."/>
            <person name="Karaffa L."/>
            <person name="Karanyi Z."/>
            <person name="Krasevec N."/>
            <person name="Kuo A."/>
            <person name="Kusch H."/>
            <person name="LaButti K."/>
            <person name="Lagendijk E.L."/>
            <person name="Lapidus A."/>
            <person name="Levasseur A."/>
            <person name="Lindquist E."/>
            <person name="Lipzen A."/>
            <person name="Logrieco A.F."/>
            <person name="MacCabe A."/>
            <person name="Maekelae M.R."/>
            <person name="Malavazi I."/>
            <person name="Melin P."/>
            <person name="Meyer V."/>
            <person name="Mielnichuk N."/>
            <person name="Miskei M."/>
            <person name="Molnar A.P."/>
            <person name="Mule G."/>
            <person name="Ngan C.Y."/>
            <person name="Orejas M."/>
            <person name="Orosz E."/>
            <person name="Ouedraogo J.P."/>
            <person name="Overkamp K.M."/>
            <person name="Park H.-S."/>
            <person name="Perrone G."/>
            <person name="Piumi F."/>
            <person name="Punt P.J."/>
            <person name="Ram A.F."/>
            <person name="Ramon A."/>
            <person name="Rauscher S."/>
            <person name="Record E."/>
            <person name="Riano-Pachon D.M."/>
            <person name="Robert V."/>
            <person name="Roehrig J."/>
            <person name="Ruller R."/>
            <person name="Salamov A."/>
            <person name="Salih N.S."/>
            <person name="Samson R.A."/>
            <person name="Sandor E."/>
            <person name="Sanguinetti M."/>
            <person name="Schuetze T."/>
            <person name="Sepcic K."/>
            <person name="Shelest E."/>
            <person name="Sherlock G."/>
            <person name="Sophianopoulou V."/>
            <person name="Squina F.M."/>
            <person name="Sun H."/>
            <person name="Susca A."/>
            <person name="Todd R.B."/>
            <person name="Tsang A."/>
            <person name="Unkles S.E."/>
            <person name="van de Wiele N."/>
            <person name="van Rossen-Uffink D."/>
            <person name="Oliveira J.V."/>
            <person name="Vesth T.C."/>
            <person name="Visser J."/>
            <person name="Yu J.-H."/>
            <person name="Zhou M."/>
            <person name="Andersen M.R."/>
            <person name="Archer D.B."/>
            <person name="Baker S.E."/>
            <person name="Benoit I."/>
            <person name="Brakhage A.A."/>
            <person name="Braus G.H."/>
            <person name="Fischer R."/>
            <person name="Frisvad J.C."/>
            <person name="Goldman G.H."/>
            <person name="Houbraken J."/>
            <person name="Oakley B."/>
            <person name="Pocsi I."/>
            <person name="Scazzocchio C."/>
            <person name="Seiboth B."/>
            <person name="vanKuyk P.A."/>
            <person name="Wortman J."/>
            <person name="Dyer P.S."/>
            <person name="Grigoriev I.V."/>
        </authorList>
    </citation>
    <scope>NUCLEOTIDE SEQUENCE [LARGE SCALE GENOMIC DNA]</scope>
    <source>
        <strain evidence="7">ITEM 5010</strain>
    </source>
</reference>
<feature type="transmembrane region" description="Helical" evidence="5">
    <location>
        <begin position="187"/>
        <end position="208"/>
    </location>
</feature>
<evidence type="ECO:0000256" key="4">
    <source>
        <dbReference type="ARBA" id="ARBA00023136"/>
    </source>
</evidence>
<evidence type="ECO:0000256" key="5">
    <source>
        <dbReference type="SAM" id="Phobius"/>
    </source>
</evidence>
<keyword evidence="3 5" id="KW-1133">Transmembrane helix</keyword>
<name>A0A1R3RDY7_ASPC5</name>
<dbReference type="VEuPathDB" id="FungiDB:ASPCADRAFT_133087"/>
<keyword evidence="7" id="KW-1185">Reference proteome</keyword>
<evidence type="ECO:0000256" key="3">
    <source>
        <dbReference type="ARBA" id="ARBA00022989"/>
    </source>
</evidence>
<feature type="transmembrane region" description="Helical" evidence="5">
    <location>
        <begin position="40"/>
        <end position="63"/>
    </location>
</feature>
<evidence type="ECO:0000256" key="2">
    <source>
        <dbReference type="ARBA" id="ARBA00022692"/>
    </source>
</evidence>
<evidence type="ECO:0008006" key="8">
    <source>
        <dbReference type="Google" id="ProtNLM"/>
    </source>
</evidence>
<keyword evidence="4 5" id="KW-0472">Membrane</keyword>
<evidence type="ECO:0000256" key="1">
    <source>
        <dbReference type="ARBA" id="ARBA00004141"/>
    </source>
</evidence>
<evidence type="ECO:0000313" key="6">
    <source>
        <dbReference type="EMBL" id="OOF92696.1"/>
    </source>
</evidence>
<sequence>MATGWTAYAYYPSVGGAAVMIMLFLSGVSIFTYQLIRTRAWLTIAALIGGIFETVGYIGRAMSGNQSPNWTLGPYIIQSTLLLIAPALFAATIYMILGRIIALVHGEHHSIIRLKWLTKIFVELESWYNRSPRRIIRAKMSSSGVSWSRSFSSASFSWSPAFFQRRIYRHPTVRSESSTIPWRKHFFSLYASSFLILIRSIVRFIEYIQGQDGYVITHEAFIYVFDAVPMFLVLCILIRVHPSEINGLLGKSRVAAVGNGLKFVDVSPAL</sequence>
<organism evidence="6 7">
    <name type="scientific">Aspergillus carbonarius (strain ITEM 5010)</name>
    <dbReference type="NCBI Taxonomy" id="602072"/>
    <lineage>
        <taxon>Eukaryota</taxon>
        <taxon>Fungi</taxon>
        <taxon>Dikarya</taxon>
        <taxon>Ascomycota</taxon>
        <taxon>Pezizomycotina</taxon>
        <taxon>Eurotiomycetes</taxon>
        <taxon>Eurotiomycetidae</taxon>
        <taxon>Eurotiales</taxon>
        <taxon>Aspergillaceae</taxon>
        <taxon>Aspergillus</taxon>
        <taxon>Aspergillus subgen. Circumdati</taxon>
    </lineage>
</organism>
<dbReference type="PANTHER" id="PTHR31465">
    <property type="entry name" value="PROTEIN RTA1-RELATED"/>
    <property type="match status" value="1"/>
</dbReference>
<gene>
    <name evidence="6" type="ORF">ASPCADRAFT_133087</name>
</gene>
<dbReference type="OrthoDB" id="3358017at2759"/>
<dbReference type="STRING" id="602072.A0A1R3RDY7"/>
<dbReference type="EMBL" id="KV907506">
    <property type="protein sequence ID" value="OOF92696.1"/>
    <property type="molecule type" value="Genomic_DNA"/>
</dbReference>
<accession>A0A1R3RDY7</accession>